<keyword evidence="6" id="KW-1185">Reference proteome</keyword>
<evidence type="ECO:0000256" key="1">
    <source>
        <dbReference type="ARBA" id="ARBA00022679"/>
    </source>
</evidence>
<dbReference type="InterPro" id="IPR049180">
    <property type="entry name" value="MdcG_C"/>
</dbReference>
<feature type="domain" description="Phosphoribosyl-dephospho-CoA transferase MdcG C-terminal" evidence="3">
    <location>
        <begin position="94"/>
        <end position="204"/>
    </location>
</feature>
<evidence type="ECO:0000313" key="5">
    <source>
        <dbReference type="EMBL" id="RKS84460.1"/>
    </source>
</evidence>
<comment type="caution">
    <text evidence="5">The sequence shown here is derived from an EMBL/GenBank/DDBJ whole genome shotgun (WGS) entry which is preliminary data.</text>
</comment>
<dbReference type="AlphaFoldDB" id="A0A495RB25"/>
<dbReference type="NCBIfam" id="NF002332">
    <property type="entry name" value="PRK01293.1"/>
    <property type="match status" value="1"/>
</dbReference>
<organism evidence="5 6">
    <name type="scientific">Orbus hercynius</name>
    <dbReference type="NCBI Taxonomy" id="593135"/>
    <lineage>
        <taxon>Bacteria</taxon>
        <taxon>Pseudomonadati</taxon>
        <taxon>Pseudomonadota</taxon>
        <taxon>Gammaproteobacteria</taxon>
        <taxon>Orbales</taxon>
        <taxon>Orbaceae</taxon>
        <taxon>Orbus</taxon>
    </lineage>
</organism>
<dbReference type="GO" id="GO:0016779">
    <property type="term" value="F:nucleotidyltransferase activity"/>
    <property type="evidence" value="ECO:0007669"/>
    <property type="project" value="UniProtKB-KW"/>
</dbReference>
<sequence length="206" mass="23187">MYTQHDLHPHDLLWVARDDALIIDGPLPAWFHRQRAATYPVVVRREAVAAEFVAVGIRGQNRSQRLAAKVHCAEVIARLTPEEVLLKSISKISQSSSLPAMQALDCLMDIDLTWIWGVTGSAGYQLASDVQVMNDNSDLDLVFRSPVERDFDQFVQLSQCLSRLPGRIDAQIETPNGAFALNEWVRDRQTMLKTVHGPIMTTNPWQ</sequence>
<dbReference type="RefSeq" id="WP_121145950.1">
    <property type="nucleotide sequence ID" value="NZ_RBWY01000006.1"/>
</dbReference>
<keyword evidence="1 5" id="KW-0808">Transferase</keyword>
<dbReference type="InterPro" id="IPR017557">
    <property type="entry name" value="Holo-ACP_synthase"/>
</dbReference>
<feature type="domain" description="Phosphoribosyl-dephospho-CoA transferase MdcG N-terminal" evidence="4">
    <location>
        <begin position="8"/>
        <end position="81"/>
    </location>
</feature>
<dbReference type="Pfam" id="PF10620">
    <property type="entry name" value="MdcG"/>
    <property type="match status" value="1"/>
</dbReference>
<dbReference type="Proteomes" id="UP000278542">
    <property type="component" value="Unassembled WGS sequence"/>
</dbReference>
<reference evidence="5 6" key="1">
    <citation type="submission" date="2018-10" db="EMBL/GenBank/DDBJ databases">
        <title>Genomic Encyclopedia of Type Strains, Phase IV (KMG-IV): sequencing the most valuable type-strain genomes for metagenomic binning, comparative biology and taxonomic classification.</title>
        <authorList>
            <person name="Goeker M."/>
        </authorList>
    </citation>
    <scope>NUCLEOTIDE SEQUENCE [LARGE SCALE GENOMIC DNA]</scope>
    <source>
        <strain evidence="5 6">DSM 22228</strain>
    </source>
</reference>
<dbReference type="InterPro" id="IPR048903">
    <property type="entry name" value="MdcG_N"/>
</dbReference>
<accession>A0A495RB25</accession>
<gene>
    <name evidence="5" type="ORF">DES39_2136</name>
</gene>
<evidence type="ECO:0000259" key="4">
    <source>
        <dbReference type="Pfam" id="PF20866"/>
    </source>
</evidence>
<proteinExistence type="predicted"/>
<dbReference type="OrthoDB" id="1275217at2"/>
<evidence type="ECO:0000313" key="6">
    <source>
        <dbReference type="Proteomes" id="UP000278542"/>
    </source>
</evidence>
<evidence type="ECO:0000256" key="2">
    <source>
        <dbReference type="ARBA" id="ARBA00022695"/>
    </source>
</evidence>
<keyword evidence="2" id="KW-0548">Nucleotidyltransferase</keyword>
<dbReference type="Pfam" id="PF20866">
    <property type="entry name" value="MdcG_N"/>
    <property type="match status" value="1"/>
</dbReference>
<dbReference type="NCBIfam" id="TIGR03135">
    <property type="entry name" value="malonate_mdcG"/>
    <property type="match status" value="1"/>
</dbReference>
<protein>
    <submittedName>
        <fullName evidence="5">Phosphoribosyl-dephospho-CoA transferase</fullName>
    </submittedName>
</protein>
<evidence type="ECO:0000259" key="3">
    <source>
        <dbReference type="Pfam" id="PF10620"/>
    </source>
</evidence>
<dbReference type="EMBL" id="RBWY01000006">
    <property type="protein sequence ID" value="RKS84460.1"/>
    <property type="molecule type" value="Genomic_DNA"/>
</dbReference>
<name>A0A495RB25_9GAMM</name>